<sequence>MDRLSYKGKIFTLYEYSKESDFELDIIKHAKEIFGPKSFYIDIKKKIKKDNIVTIPDGYLLDFSIEMHPRLYITENELVTHDPYKHIGQQLLKFAISYKASGLRIKKFLVNKICEDSKMKKEVEGGFSKAGYGNIDAFLEDLIFEKEVSAIIIIDEITPDLENVVNQLAMKIDLLEFQTFVSSGEKIRKFTPFQEEIRDITEGKDKETKVQELDTIIVPANEDGFNEVFLGKNQWYAIRISSSMVDRIKSGVISS</sequence>
<proteinExistence type="predicted"/>
<dbReference type="AlphaFoldDB" id="X1G1J1"/>
<name>X1G1J1_9ZZZZ</name>
<gene>
    <name evidence="1" type="ORF">S03H2_29855</name>
</gene>
<reference evidence="1" key="1">
    <citation type="journal article" date="2014" name="Front. Microbiol.">
        <title>High frequency of phylogenetically diverse reductive dehalogenase-homologous genes in deep subseafloor sedimentary metagenomes.</title>
        <authorList>
            <person name="Kawai M."/>
            <person name="Futagami T."/>
            <person name="Toyoda A."/>
            <person name="Takaki Y."/>
            <person name="Nishi S."/>
            <person name="Hori S."/>
            <person name="Arai W."/>
            <person name="Tsubouchi T."/>
            <person name="Morono Y."/>
            <person name="Uchiyama I."/>
            <person name="Ito T."/>
            <person name="Fujiyama A."/>
            <person name="Inagaki F."/>
            <person name="Takami H."/>
        </authorList>
    </citation>
    <scope>NUCLEOTIDE SEQUENCE</scope>
    <source>
        <strain evidence="1">Expedition CK06-06</strain>
    </source>
</reference>
<evidence type="ECO:0000313" key="1">
    <source>
        <dbReference type="EMBL" id="GAH51771.1"/>
    </source>
</evidence>
<accession>X1G1J1</accession>
<organism evidence="1">
    <name type="scientific">marine sediment metagenome</name>
    <dbReference type="NCBI Taxonomy" id="412755"/>
    <lineage>
        <taxon>unclassified sequences</taxon>
        <taxon>metagenomes</taxon>
        <taxon>ecological metagenomes</taxon>
    </lineage>
</organism>
<feature type="non-terminal residue" evidence="1">
    <location>
        <position position="255"/>
    </location>
</feature>
<comment type="caution">
    <text evidence="1">The sequence shown here is derived from an EMBL/GenBank/DDBJ whole genome shotgun (WGS) entry which is preliminary data.</text>
</comment>
<protein>
    <submittedName>
        <fullName evidence="1">Uncharacterized protein</fullName>
    </submittedName>
</protein>
<dbReference type="EMBL" id="BARU01018039">
    <property type="protein sequence ID" value="GAH51771.1"/>
    <property type="molecule type" value="Genomic_DNA"/>
</dbReference>